<feature type="region of interest" description="Disordered" evidence="2">
    <location>
        <begin position="1256"/>
        <end position="1295"/>
    </location>
</feature>
<dbReference type="InterPro" id="IPR055251">
    <property type="entry name" value="SOS1_NGEF_PH"/>
</dbReference>
<keyword evidence="1" id="KW-0175">Coiled coil</keyword>
<feature type="compositionally biased region" description="Low complexity" evidence="2">
    <location>
        <begin position="1256"/>
        <end position="1281"/>
    </location>
</feature>
<dbReference type="SUPFAM" id="SSF48065">
    <property type="entry name" value="DBL homology domain (DH-domain)"/>
    <property type="match status" value="1"/>
</dbReference>
<feature type="compositionally biased region" description="Polar residues" evidence="2">
    <location>
        <begin position="74"/>
        <end position="93"/>
    </location>
</feature>
<feature type="region of interest" description="Disordered" evidence="2">
    <location>
        <begin position="282"/>
        <end position="310"/>
    </location>
</feature>
<dbReference type="PROSITE" id="PS50010">
    <property type="entry name" value="DH_2"/>
    <property type="match status" value="1"/>
</dbReference>
<dbReference type="InterPro" id="IPR000219">
    <property type="entry name" value="DH_dom"/>
</dbReference>
<dbReference type="Gene3D" id="1.20.900.10">
    <property type="entry name" value="Dbl homology (DH) domain"/>
    <property type="match status" value="1"/>
</dbReference>
<dbReference type="SUPFAM" id="SSF50729">
    <property type="entry name" value="PH domain-like"/>
    <property type="match status" value="1"/>
</dbReference>
<feature type="compositionally biased region" description="Low complexity" evidence="2">
    <location>
        <begin position="606"/>
        <end position="615"/>
    </location>
</feature>
<organism evidence="5 6">
    <name type="scientific">Polistes dominula</name>
    <name type="common">European paper wasp</name>
    <name type="synonym">Vespa dominula</name>
    <dbReference type="NCBI Taxonomy" id="743375"/>
    <lineage>
        <taxon>Eukaryota</taxon>
        <taxon>Metazoa</taxon>
        <taxon>Ecdysozoa</taxon>
        <taxon>Arthropoda</taxon>
        <taxon>Hexapoda</taxon>
        <taxon>Insecta</taxon>
        <taxon>Pterygota</taxon>
        <taxon>Neoptera</taxon>
        <taxon>Endopterygota</taxon>
        <taxon>Hymenoptera</taxon>
        <taxon>Apocrita</taxon>
        <taxon>Aculeata</taxon>
        <taxon>Vespoidea</taxon>
        <taxon>Vespidae</taxon>
        <taxon>Polistinae</taxon>
        <taxon>Polistini</taxon>
        <taxon>Polistes</taxon>
    </lineage>
</organism>
<dbReference type="InterPro" id="IPR011993">
    <property type="entry name" value="PH-like_dom_sf"/>
</dbReference>
<dbReference type="PANTHER" id="PTHR45845:SF3">
    <property type="entry name" value="PURATROPHIN-1-LIKE, ISOFORM A"/>
    <property type="match status" value="1"/>
</dbReference>
<feature type="compositionally biased region" description="Acidic residues" evidence="2">
    <location>
        <begin position="296"/>
        <end position="306"/>
    </location>
</feature>
<feature type="compositionally biased region" description="Low complexity" evidence="2">
    <location>
        <begin position="1867"/>
        <end position="1880"/>
    </location>
</feature>
<feature type="domain" description="DH" evidence="4">
    <location>
        <begin position="1371"/>
        <end position="1567"/>
    </location>
</feature>
<dbReference type="CDD" id="cd13242">
    <property type="entry name" value="PH_puratrophin-1"/>
    <property type="match status" value="1"/>
</dbReference>
<feature type="compositionally biased region" description="Basic and acidic residues" evidence="2">
    <location>
        <begin position="283"/>
        <end position="295"/>
    </location>
</feature>
<feature type="compositionally biased region" description="Low complexity" evidence="2">
    <location>
        <begin position="1761"/>
        <end position="1772"/>
    </location>
</feature>
<dbReference type="Pfam" id="PF22697">
    <property type="entry name" value="SOS1_NGEF_PH"/>
    <property type="match status" value="1"/>
</dbReference>
<dbReference type="SMART" id="SM00325">
    <property type="entry name" value="RhoGEF"/>
    <property type="match status" value="1"/>
</dbReference>
<dbReference type="PROSITE" id="PS50003">
    <property type="entry name" value="PH_DOMAIN"/>
    <property type="match status" value="1"/>
</dbReference>
<feature type="region of interest" description="Disordered" evidence="2">
    <location>
        <begin position="1330"/>
        <end position="1349"/>
    </location>
</feature>
<dbReference type="RefSeq" id="XP_015182075.1">
    <property type="nucleotide sequence ID" value="XM_015326589.1"/>
</dbReference>
<dbReference type="InterPro" id="IPR035899">
    <property type="entry name" value="DBL_dom_sf"/>
</dbReference>
<feature type="region of interest" description="Disordered" evidence="2">
    <location>
        <begin position="1748"/>
        <end position="1799"/>
    </location>
</feature>
<feature type="region of interest" description="Disordered" evidence="2">
    <location>
        <begin position="599"/>
        <end position="628"/>
    </location>
</feature>
<evidence type="ECO:0000259" key="4">
    <source>
        <dbReference type="PROSITE" id="PS50010"/>
    </source>
</evidence>
<evidence type="ECO:0000313" key="5">
    <source>
        <dbReference type="Proteomes" id="UP000694924"/>
    </source>
</evidence>
<keyword evidence="5" id="KW-1185">Reference proteome</keyword>
<evidence type="ECO:0000313" key="6">
    <source>
        <dbReference type="RefSeq" id="XP_015182075.1"/>
    </source>
</evidence>
<sequence>MAYVLWRVFVKKYYKVRFGVRNPLVIPADRRLPEKEEIWTLPNDQQETSTASLDEIIDEKSKVHQELDKVSYKTQESIPLDTSDNTDINLPRSQETRKSKTKRVKSYLRKCKGALSKGDESVNEKKRQENCTSWYFDETQSPLTTRRRREDNDDYFEKYTELSEERFNQQQNDPEGTTSNEIIADVLAKTSEKDSSVNHECENRICVNENNGIDVSTKQCESDEQQTCRNEYEEVIDTVTIVNLSNENTNLDKCDSSDTLIAEVSEVLQCVDLNATTTVVQQNDEKIHFEEKQEEKEEEEEEEASNDPEIPLILPLPAARGDVASLVRNLLGPIYGDGVINLLIRQARDILVCAYHGNLENFVKSYLSPAAYLLSKVKNVASETGNELVVPEGWPLTIGGRALVLQLGELEASALRLGECYLCVRSAAVTASTLSSGTVAAAAAAAAAAVEIVERNTVEIAVIWRATSMRAPGILGWEREDEFMDWREPSRKTQHNSTTITGSNSGASTSTTTTVARARRRSRETSKSVKEDQKKEEEEKEEEKKEEKEVVVEGSKEGSEDSDVGHTSSSILTAMTPVTKSNSTSSVICWKNEIEDSDSGFEKYSQQHQQQPSQEELTEEEGFESSSSSLSAKVKRCAKVVSPTIMEKWKESGRCETRSRPIAPEDLKSPLRLEQLVGRQEVEKRRETRKEQLEERLQKARHLEDVTDEELPTYIANLLVTVERKIERVSLDDLTFPCPACRNIDTDDPLLGCKCAGEDCACGEHGPEDECDCGTASSSSITSNSRKDQCARSFEVAGIKHIDSDDEEEVRMGFGTKKRADEVTSPRTIHDVPEHVLTCGLTLPGYTDTAGRPVLEFEDTTKRENLTVKEISSFLLYLARLPSSEHTKDGWSLLVRSESMECLDLLDKALLLVQGRINVNQAYILRSNTENSANDSMLPLSRVKTIVINDTTINKFLRERRERNHDQTQWITFYKEYDGLMSEWHAAGRRLALEMSELKECTSLSGTLTPLGRLLTDPTLRRTSRDAEVAIAALEERATPLLHIDYVKLSLQRARRLMEEVGNAATRLESSFESRRATIRNLAVLRSIEDQAREVLSWLCKKGEDVLSKHAQHSATTLSAARHHEREFEKFYFTSMRHIDKGSDLAEAASASGLRELARSLKQHLRGFGSRLEDRREYLEDTSRCCLLQDRAYEWAQEARVAAERRSQQFLMARPPLPPEHFNEMMALAEKLGNEILLEQCRIARSKCAEALEIARTSSAPGSPARRRSFATSDSATSWDDSLTKRTSWDDSDSTASYACPMESVGSGGSGGRPVLDNIAELRESAEQLLDCSPPRTPPRSPAPRRLVKPPVNSHLHRAASIAPGMKAKKTILLIMREMIQTERDYVKSLEYIIENYIPELVREDIPQALRGQRNVIFGNVEKIYEFHSQHFLRELEQCEQSPMLVGQCFLRHEKKFYLYALYNKNKPNSDSLMAEYGTAFFKQKQMELGDKMDLASYLLKPVQRMGKYALLLQQLVKAGTDLSEQMSGKDEKEEKEDSVKPVVEGEADLRAAEQMVRFQLRHGNDLLAMDSLRDCDVNVKEQGRLLRQNEFLVWQGKGKKCLRQVFLFEDLILFSKARRFPDRKNLDIYIYKHSIKTTDIGLTAVIADSPTKFEIWFRKRKPGDTYTLQCASEDIKKAWTEELSNLLWKQALRNREVRLAEMSSMGIGNKPCLDIRPSADQINDRSISVAQLSKTAPRFRNSIAVSMSEDSGRCSRRPHSVISVSSSSSSGGSSGPPTTHNLGLDTSPRPHHRSTTLNSQCSVGKSFVGRLSASSLASYCLSREICFLDPSLAESGIIADISIVSDDGGDGTERSHWNSTLESPMSHLPTTSTPLQSPSSATVATVTTATSSDTNLTPYDQDMSINL</sequence>
<dbReference type="SMART" id="SM00233">
    <property type="entry name" value="PH"/>
    <property type="match status" value="1"/>
</dbReference>
<evidence type="ECO:0000256" key="2">
    <source>
        <dbReference type="SAM" id="MobiDB-lite"/>
    </source>
</evidence>
<evidence type="ECO:0000256" key="1">
    <source>
        <dbReference type="SAM" id="Coils"/>
    </source>
</evidence>
<accession>A0ABM1IPD8</accession>
<dbReference type="InterPro" id="IPR001849">
    <property type="entry name" value="PH_domain"/>
</dbReference>
<feature type="compositionally biased region" description="Basic and acidic residues" evidence="2">
    <location>
        <begin position="523"/>
        <end position="559"/>
    </location>
</feature>
<dbReference type="PANTHER" id="PTHR45845">
    <property type="entry name" value="RHO GUANINE NUCLEOTIDE EXCHANGE FACTOR-RELATED"/>
    <property type="match status" value="1"/>
</dbReference>
<dbReference type="Gene3D" id="2.30.29.30">
    <property type="entry name" value="Pleckstrin-homology domain (PH domain)/Phosphotyrosine-binding domain (PTB)"/>
    <property type="match status" value="1"/>
</dbReference>
<protein>
    <submittedName>
        <fullName evidence="6">Uncharacterized protein LOC107069348 isoform X1</fullName>
    </submittedName>
</protein>
<feature type="coiled-coil region" evidence="1">
    <location>
        <begin position="683"/>
        <end position="710"/>
    </location>
</feature>
<feature type="compositionally biased region" description="Low complexity" evidence="2">
    <location>
        <begin position="497"/>
        <end position="516"/>
    </location>
</feature>
<dbReference type="GeneID" id="107069348"/>
<evidence type="ECO:0000259" key="3">
    <source>
        <dbReference type="PROSITE" id="PS50003"/>
    </source>
</evidence>
<feature type="region of interest" description="Disordered" evidence="2">
    <location>
        <begin position="74"/>
        <end position="103"/>
    </location>
</feature>
<dbReference type="InterPro" id="IPR052231">
    <property type="entry name" value="Rho_GEF_signaling-related"/>
</dbReference>
<proteinExistence type="predicted"/>
<name>A0ABM1IPD8_POLDO</name>
<feature type="region of interest" description="Disordered" evidence="2">
    <location>
        <begin position="1848"/>
        <end position="1880"/>
    </location>
</feature>
<dbReference type="Proteomes" id="UP000694924">
    <property type="component" value="Unplaced"/>
</dbReference>
<feature type="compositionally biased region" description="Polar residues" evidence="2">
    <location>
        <begin position="566"/>
        <end position="585"/>
    </location>
</feature>
<feature type="domain" description="PH" evidence="3">
    <location>
        <begin position="1579"/>
        <end position="1689"/>
    </location>
</feature>
<gene>
    <name evidence="6" type="primary">LOC107069348</name>
</gene>
<dbReference type="CDD" id="cd00160">
    <property type="entry name" value="RhoGEF"/>
    <property type="match status" value="1"/>
</dbReference>
<dbReference type="Pfam" id="PF00621">
    <property type="entry name" value="RhoGEF"/>
    <property type="match status" value="1"/>
</dbReference>
<feature type="region of interest" description="Disordered" evidence="2">
    <location>
        <begin position="488"/>
        <end position="585"/>
    </location>
</feature>
<reference evidence="6" key="1">
    <citation type="submission" date="2025-08" db="UniProtKB">
        <authorList>
            <consortium name="RefSeq"/>
        </authorList>
    </citation>
    <scope>IDENTIFICATION</scope>
    <source>
        <tissue evidence="6">Whole body</tissue>
    </source>
</reference>